<evidence type="ECO:0000313" key="3">
    <source>
        <dbReference type="Proteomes" id="UP000320839"/>
    </source>
</evidence>
<proteinExistence type="predicted"/>
<keyword evidence="2" id="KW-0456">Lyase</keyword>
<dbReference type="GO" id="GO:0016829">
    <property type="term" value="F:lyase activity"/>
    <property type="evidence" value="ECO:0007669"/>
    <property type="project" value="UniProtKB-KW"/>
</dbReference>
<sequence precursor="true">MIVLSRYRLLKCLILLCFLGGGTVLQAELQADVSVAEAKQAMQKATDFFTTQVAAEGGYLWRYSRDLKYREGEERGTDSMIWLQPPGTPTVGEAYLSAYQKTGEPFLLKAAQATANALINSQLKSGGWADSVDFSKRSQSQFRVDGGGPSARNITTFDDNKSQSAVHFLIQLDQELKFKDQRLHEATLYALNSFVKAQFPNGGWPQRYNHFPDSKEYPVLKANYPDHWSRTFPKQKYTGYYTFNDNTIQDLVNVMFLAYHVYQDPRYRDSALKAGDFIILAQMPEPQPAWAQQYNLKMQPAWARKFEPPAVTGGESQGIIKTLMQIYIYTGEKKYLAPIPKALAYLKTSELPGGKLARFYELKTNRPLYFTKKYELTYKDNDMPTHYGFIVSSKVDSLQRQYEKLLKASPEKLASMQFPQRRVRLTPALKARAQSVVNALNEQGAWLTQGEIRSANLKNVPVIETRVFAKNLETLADFVAASQSD</sequence>
<dbReference type="Pfam" id="PF09492">
    <property type="entry name" value="Pec_lyase"/>
    <property type="match status" value="1"/>
</dbReference>
<dbReference type="SUPFAM" id="SSF81853">
    <property type="entry name" value="Family 10 polysaccharide lyase"/>
    <property type="match status" value="1"/>
</dbReference>
<dbReference type="AlphaFoldDB" id="A0A518FUC2"/>
<evidence type="ECO:0000256" key="1">
    <source>
        <dbReference type="SAM" id="SignalP"/>
    </source>
</evidence>
<dbReference type="OrthoDB" id="9804686at2"/>
<dbReference type="InterPro" id="IPR012669">
    <property type="entry name" value="Pectate_lyase"/>
</dbReference>
<gene>
    <name evidence="2" type="ORF">Pan153_46110</name>
</gene>
<accession>A0A518FUC2</accession>
<dbReference type="EMBL" id="CP036317">
    <property type="protein sequence ID" value="QDV19942.1"/>
    <property type="molecule type" value="Genomic_DNA"/>
</dbReference>
<keyword evidence="1" id="KW-0732">Signal</keyword>
<dbReference type="RefSeq" id="WP_145457875.1">
    <property type="nucleotide sequence ID" value="NZ_CP036317.1"/>
</dbReference>
<reference evidence="2 3" key="1">
    <citation type="submission" date="2019-02" db="EMBL/GenBank/DDBJ databases">
        <title>Deep-cultivation of Planctomycetes and their phenomic and genomic characterization uncovers novel biology.</title>
        <authorList>
            <person name="Wiegand S."/>
            <person name="Jogler M."/>
            <person name="Boedeker C."/>
            <person name="Pinto D."/>
            <person name="Vollmers J."/>
            <person name="Rivas-Marin E."/>
            <person name="Kohn T."/>
            <person name="Peeters S.H."/>
            <person name="Heuer A."/>
            <person name="Rast P."/>
            <person name="Oberbeckmann S."/>
            <person name="Bunk B."/>
            <person name="Jeske O."/>
            <person name="Meyerdierks A."/>
            <person name="Storesund J.E."/>
            <person name="Kallscheuer N."/>
            <person name="Luecker S."/>
            <person name="Lage O.M."/>
            <person name="Pohl T."/>
            <person name="Merkel B.J."/>
            <person name="Hornburger P."/>
            <person name="Mueller R.-W."/>
            <person name="Bruemmer F."/>
            <person name="Labrenz M."/>
            <person name="Spormann A.M."/>
            <person name="Op den Camp H."/>
            <person name="Overmann J."/>
            <person name="Amann R."/>
            <person name="Jetten M.S.M."/>
            <person name="Mascher T."/>
            <person name="Medema M.H."/>
            <person name="Devos D.P."/>
            <person name="Kaster A.-K."/>
            <person name="Ovreas L."/>
            <person name="Rohde M."/>
            <person name="Galperin M.Y."/>
            <person name="Jogler C."/>
        </authorList>
    </citation>
    <scope>NUCLEOTIDE SEQUENCE [LARGE SCALE GENOMIC DNA]</scope>
    <source>
        <strain evidence="2 3">Pan153</strain>
    </source>
</reference>
<feature type="signal peptide" evidence="1">
    <location>
        <begin position="1"/>
        <end position="27"/>
    </location>
</feature>
<feature type="chain" id="PRO_5021953993" evidence="1">
    <location>
        <begin position="28"/>
        <end position="485"/>
    </location>
</feature>
<organism evidence="2 3">
    <name type="scientific">Gimesia panareensis</name>
    <dbReference type="NCBI Taxonomy" id="2527978"/>
    <lineage>
        <taxon>Bacteria</taxon>
        <taxon>Pseudomonadati</taxon>
        <taxon>Planctomycetota</taxon>
        <taxon>Planctomycetia</taxon>
        <taxon>Planctomycetales</taxon>
        <taxon>Planctomycetaceae</taxon>
        <taxon>Gimesia</taxon>
    </lineage>
</organism>
<name>A0A518FUC2_9PLAN</name>
<dbReference type="Proteomes" id="UP000320839">
    <property type="component" value="Chromosome"/>
</dbReference>
<evidence type="ECO:0000313" key="2">
    <source>
        <dbReference type="EMBL" id="QDV19942.1"/>
    </source>
</evidence>
<dbReference type="Gene3D" id="1.50.10.20">
    <property type="match status" value="1"/>
</dbReference>
<protein>
    <submittedName>
        <fullName evidence="2">Pectic acid lyase</fullName>
    </submittedName>
</protein>